<organism evidence="1 2">
    <name type="scientific">Kaistella carnis</name>
    <dbReference type="NCBI Taxonomy" id="1241979"/>
    <lineage>
        <taxon>Bacteria</taxon>
        <taxon>Pseudomonadati</taxon>
        <taxon>Bacteroidota</taxon>
        <taxon>Flavobacteriia</taxon>
        <taxon>Flavobacteriales</taxon>
        <taxon>Weeksellaceae</taxon>
        <taxon>Chryseobacterium group</taxon>
        <taxon>Kaistella</taxon>
    </lineage>
</organism>
<evidence type="ECO:0000313" key="1">
    <source>
        <dbReference type="EMBL" id="AZI33611.1"/>
    </source>
</evidence>
<reference evidence="2" key="1">
    <citation type="submission" date="2018-11" db="EMBL/GenBank/DDBJ databases">
        <title>Proposal to divide the Flavobacteriaceae and reorganize its genera based on Amino Acid Identity values calculated from whole genome sequences.</title>
        <authorList>
            <person name="Nicholson A.C."/>
            <person name="Gulvik C.A."/>
            <person name="Whitney A.M."/>
            <person name="Humrighouse B.W."/>
            <person name="Bell M."/>
            <person name="Holmes B."/>
            <person name="Steigerwalt A.G."/>
            <person name="Villarma A."/>
            <person name="Sheth M."/>
            <person name="Batra D."/>
            <person name="Pryor J."/>
            <person name="Bernardet J.-F."/>
            <person name="Hugo C."/>
            <person name="Kampfer P."/>
            <person name="Newman J.D."/>
            <person name="McQuiston J.R."/>
        </authorList>
    </citation>
    <scope>NUCLEOTIDE SEQUENCE [LARGE SCALE GENOMIC DNA]</scope>
    <source>
        <strain evidence="2">G0081</strain>
    </source>
</reference>
<evidence type="ECO:0000313" key="2">
    <source>
        <dbReference type="Proteomes" id="UP000270185"/>
    </source>
</evidence>
<proteinExistence type="predicted"/>
<dbReference type="EMBL" id="CP034159">
    <property type="protein sequence ID" value="AZI33611.1"/>
    <property type="molecule type" value="Genomic_DNA"/>
</dbReference>
<protein>
    <submittedName>
        <fullName evidence="1">Uncharacterized protein</fullName>
    </submittedName>
</protein>
<dbReference type="AlphaFoldDB" id="A0A3G8XXZ2"/>
<accession>A0A3G8XXZ2</accession>
<keyword evidence="2" id="KW-1185">Reference proteome</keyword>
<gene>
    <name evidence="1" type="ORF">EIB73_10635</name>
</gene>
<dbReference type="KEGG" id="ccas:EIB73_10635"/>
<name>A0A3G8XXZ2_9FLAO</name>
<dbReference type="RefSeq" id="WP_125025239.1">
    <property type="nucleotide sequence ID" value="NZ_CP034159.1"/>
</dbReference>
<dbReference type="Proteomes" id="UP000270185">
    <property type="component" value="Chromosome"/>
</dbReference>
<sequence>MIRSRQECYSFEEQTRCPFYPLTAVAVSRDATSIGAKTSVIFPFERRLLVVSIQDLSACLNEGFRAVKRFDL</sequence>